<organism evidence="14 15">
    <name type="scientific">Strigops habroptila</name>
    <name type="common">Kakapo</name>
    <dbReference type="NCBI Taxonomy" id="2489341"/>
    <lineage>
        <taxon>Eukaryota</taxon>
        <taxon>Metazoa</taxon>
        <taxon>Chordata</taxon>
        <taxon>Craniata</taxon>
        <taxon>Vertebrata</taxon>
        <taxon>Euteleostomi</taxon>
        <taxon>Archelosauria</taxon>
        <taxon>Archosauria</taxon>
        <taxon>Dinosauria</taxon>
        <taxon>Saurischia</taxon>
        <taxon>Theropoda</taxon>
        <taxon>Coelurosauria</taxon>
        <taxon>Aves</taxon>
        <taxon>Neognathae</taxon>
        <taxon>Neoaves</taxon>
        <taxon>Telluraves</taxon>
        <taxon>Australaves</taxon>
        <taxon>Psittaciformes</taxon>
        <taxon>Psittacidae</taxon>
        <taxon>Strigops</taxon>
    </lineage>
</organism>
<evidence type="ECO:0000256" key="8">
    <source>
        <dbReference type="ARBA" id="ARBA00022989"/>
    </source>
</evidence>
<accession>A0A672TEI0</accession>
<evidence type="ECO:0000256" key="4">
    <source>
        <dbReference type="ARBA" id="ARBA00022511"/>
    </source>
</evidence>
<keyword evidence="13" id="KW-0449">Lipoprotein</keyword>
<evidence type="ECO:0000256" key="10">
    <source>
        <dbReference type="ARBA" id="ARBA00023139"/>
    </source>
</evidence>
<reference evidence="14 15" key="1">
    <citation type="submission" date="2019-11" db="EMBL/GenBank/DDBJ databases">
        <title>Strigops habroptila (kakapo) genome, bStrHab1, primary haplotype, v2.</title>
        <authorList>
            <person name="Jarvis E.D."/>
            <person name="Howard J."/>
            <person name="Rhie A."/>
            <person name="Phillippy A."/>
            <person name="Korlach J."/>
            <person name="Digby A."/>
            <person name="Iorns D."/>
            <person name="Eason D."/>
            <person name="Robertson B."/>
            <person name="Raemaekers T."/>
            <person name="Howe K."/>
            <person name="Lewin H."/>
            <person name="Damas J."/>
            <person name="Hastie A."/>
            <person name="Tracey A."/>
            <person name="Chow W."/>
            <person name="Fedrigo O."/>
        </authorList>
    </citation>
    <scope>NUCLEOTIDE SEQUENCE [LARGE SCALE GENOMIC DNA]</scope>
</reference>
<dbReference type="Pfam" id="PF00429">
    <property type="entry name" value="TLV_coat"/>
    <property type="match status" value="1"/>
</dbReference>
<keyword evidence="10" id="KW-0564">Palmitate</keyword>
<reference evidence="14" key="2">
    <citation type="submission" date="2025-08" db="UniProtKB">
        <authorList>
            <consortium name="Ensembl"/>
        </authorList>
    </citation>
    <scope>IDENTIFICATION</scope>
</reference>
<evidence type="ECO:0000313" key="14">
    <source>
        <dbReference type="Ensembl" id="ENSSHBP00005000390.1"/>
    </source>
</evidence>
<sequence length="141" mass="15933">MLTLHQIVLENFTWQVHVLSNWTRYAFGELNLQVQQVSKMALQNHLALDMLLLKEQGVCGMLNLTAGECCITIHNTTTSIEEARAKMKEIADQTTELFQSMKLKGWFDRLAPGSWTASLLRSLGLTGWGSCIVQMSFMLII</sequence>
<keyword evidence="5" id="KW-0945">Host-virus interaction</keyword>
<keyword evidence="9" id="KW-0472">Membrane</keyword>
<evidence type="ECO:0000256" key="7">
    <source>
        <dbReference type="ARBA" id="ARBA00022870"/>
    </source>
</evidence>
<evidence type="ECO:0000256" key="2">
    <source>
        <dbReference type="ARBA" id="ARBA00004531"/>
    </source>
</evidence>
<protein>
    <submittedName>
        <fullName evidence="14">Uncharacterized protein</fullName>
    </submittedName>
</protein>
<evidence type="ECO:0000256" key="13">
    <source>
        <dbReference type="ARBA" id="ARBA00023288"/>
    </source>
</evidence>
<dbReference type="PANTHER" id="PTHR10424">
    <property type="entry name" value="VIRAL ENVELOPE PROTEIN"/>
    <property type="match status" value="1"/>
</dbReference>
<name>A0A672TEI0_STRHB</name>
<evidence type="ECO:0000313" key="15">
    <source>
        <dbReference type="Proteomes" id="UP000472266"/>
    </source>
</evidence>
<evidence type="ECO:0000256" key="11">
    <source>
        <dbReference type="ARBA" id="ARBA00023157"/>
    </source>
</evidence>
<keyword evidence="11" id="KW-1015">Disulfide bond</keyword>
<evidence type="ECO:0000256" key="1">
    <source>
        <dbReference type="ARBA" id="ARBA00004402"/>
    </source>
</evidence>
<dbReference type="OMA" id="TAGECCI"/>
<dbReference type="AlphaFoldDB" id="A0A672TEI0"/>
<reference evidence="14" key="3">
    <citation type="submission" date="2025-09" db="UniProtKB">
        <authorList>
            <consortium name="Ensembl"/>
        </authorList>
    </citation>
    <scope>IDENTIFICATION</scope>
</reference>
<proteinExistence type="predicted"/>
<dbReference type="Ensembl" id="ENSSHBT00005000484.1">
    <property type="protein sequence ID" value="ENSSHBP00005000390.1"/>
    <property type="gene ID" value="ENSSHBG00005000373.1"/>
</dbReference>
<dbReference type="InParanoid" id="A0A672TEI0"/>
<evidence type="ECO:0000256" key="3">
    <source>
        <dbReference type="ARBA" id="ARBA00004563"/>
    </source>
</evidence>
<keyword evidence="7" id="KW-1043">Host membrane</keyword>
<dbReference type="SUPFAM" id="SSF58069">
    <property type="entry name" value="Virus ectodomain"/>
    <property type="match status" value="1"/>
</dbReference>
<dbReference type="GeneTree" id="ENSGT01140000284713"/>
<dbReference type="PANTHER" id="PTHR10424:SF81">
    <property type="entry name" value="ERVV2 PROTEIN"/>
    <property type="match status" value="1"/>
</dbReference>
<keyword evidence="4" id="KW-1032">Host cell membrane</keyword>
<evidence type="ECO:0000256" key="9">
    <source>
        <dbReference type="ARBA" id="ARBA00023136"/>
    </source>
</evidence>
<dbReference type="InterPro" id="IPR018154">
    <property type="entry name" value="TLV/ENV_coat_polyprotein"/>
</dbReference>
<evidence type="ECO:0000256" key="12">
    <source>
        <dbReference type="ARBA" id="ARBA00023180"/>
    </source>
</evidence>
<dbReference type="Gene3D" id="1.10.287.210">
    <property type="match status" value="1"/>
</dbReference>
<keyword evidence="15" id="KW-1185">Reference proteome</keyword>
<evidence type="ECO:0000256" key="5">
    <source>
        <dbReference type="ARBA" id="ARBA00022581"/>
    </source>
</evidence>
<keyword evidence="6" id="KW-0812">Transmembrane</keyword>
<keyword evidence="12" id="KW-0325">Glycoprotein</keyword>
<keyword evidence="8" id="KW-1133">Transmembrane helix</keyword>
<evidence type="ECO:0000256" key="6">
    <source>
        <dbReference type="ARBA" id="ARBA00022692"/>
    </source>
</evidence>
<dbReference type="Proteomes" id="UP000472266">
    <property type="component" value="Chromosome 13"/>
</dbReference>
<comment type="subcellular location">
    <subcellularLocation>
        <location evidence="1">Host cell membrane</location>
        <topology evidence="1">Single-pass type I membrane protein</topology>
    </subcellularLocation>
    <subcellularLocation>
        <location evidence="2">Host endomembrane system</location>
        <topology evidence="2">Peripheral membrane protein</topology>
    </subcellularLocation>
    <subcellularLocation>
        <location evidence="3">Virion membrane</location>
        <topology evidence="3">Single-pass type I membrane protein</topology>
    </subcellularLocation>
</comment>